<dbReference type="GO" id="GO:0004300">
    <property type="term" value="F:enoyl-CoA hydratase activity"/>
    <property type="evidence" value="ECO:0007669"/>
    <property type="project" value="TreeGrafter"/>
</dbReference>
<dbReference type="PANTHER" id="PTHR43612">
    <property type="entry name" value="TRIFUNCTIONAL ENZYME SUBUNIT ALPHA"/>
    <property type="match status" value="1"/>
</dbReference>
<keyword evidence="2" id="KW-1185">Reference proteome</keyword>
<dbReference type="PANTHER" id="PTHR43612:SF3">
    <property type="entry name" value="TRIFUNCTIONAL ENZYME SUBUNIT ALPHA, MITOCHONDRIAL"/>
    <property type="match status" value="1"/>
</dbReference>
<dbReference type="Gene3D" id="3.90.226.10">
    <property type="entry name" value="2-enoyl-CoA Hydratase, Chain A, domain 1"/>
    <property type="match status" value="1"/>
</dbReference>
<dbReference type="GO" id="GO:0006635">
    <property type="term" value="P:fatty acid beta-oxidation"/>
    <property type="evidence" value="ECO:0007669"/>
    <property type="project" value="TreeGrafter"/>
</dbReference>
<proteinExistence type="predicted"/>
<dbReference type="GO" id="GO:0016509">
    <property type="term" value="F:long-chain (3S)-3-hydroxyacyl-CoA dehydrogenase (NAD+) activity"/>
    <property type="evidence" value="ECO:0007669"/>
    <property type="project" value="TreeGrafter"/>
</dbReference>
<dbReference type="OrthoDB" id="5958943at2759"/>
<dbReference type="Pfam" id="PF00378">
    <property type="entry name" value="ECH_1"/>
    <property type="match status" value="1"/>
</dbReference>
<organism evidence="1 2">
    <name type="scientific">Gongylonema pulchrum</name>
    <dbReference type="NCBI Taxonomy" id="637853"/>
    <lineage>
        <taxon>Eukaryota</taxon>
        <taxon>Metazoa</taxon>
        <taxon>Ecdysozoa</taxon>
        <taxon>Nematoda</taxon>
        <taxon>Chromadorea</taxon>
        <taxon>Rhabditida</taxon>
        <taxon>Spirurina</taxon>
        <taxon>Spiruromorpha</taxon>
        <taxon>Spiruroidea</taxon>
        <taxon>Gongylonematidae</taxon>
        <taxon>Gongylonema</taxon>
    </lineage>
</organism>
<gene>
    <name evidence="1" type="ORF">GPUH_LOCUS22154</name>
</gene>
<dbReference type="AlphaFoldDB" id="A0A3P7R926"/>
<dbReference type="SUPFAM" id="SSF52096">
    <property type="entry name" value="ClpP/crotonase"/>
    <property type="match status" value="1"/>
</dbReference>
<sequence>MNEAVAADLQRCIEHIEANDSIKGAVLISGKPNTFIAGADIGMLSRCKNSTDARQISAEAQREFLRIESSEKPIVAAIMGTCMGGGLELALACHYRIAMNSPKTQFAFPEVIFYCKVSFLI</sequence>
<reference evidence="1 2" key="1">
    <citation type="submission" date="2018-11" db="EMBL/GenBank/DDBJ databases">
        <authorList>
            <consortium name="Pathogen Informatics"/>
        </authorList>
    </citation>
    <scope>NUCLEOTIDE SEQUENCE [LARGE SCALE GENOMIC DNA]</scope>
</reference>
<dbReference type="GO" id="GO:0016507">
    <property type="term" value="C:mitochondrial fatty acid beta-oxidation multienzyme complex"/>
    <property type="evidence" value="ECO:0007669"/>
    <property type="project" value="TreeGrafter"/>
</dbReference>
<dbReference type="Proteomes" id="UP000271098">
    <property type="component" value="Unassembled WGS sequence"/>
</dbReference>
<dbReference type="InterPro" id="IPR050136">
    <property type="entry name" value="FA_oxidation_alpha_subunit"/>
</dbReference>
<name>A0A3P7R926_9BILA</name>
<dbReference type="InterPro" id="IPR001753">
    <property type="entry name" value="Enoyl-CoA_hydra/iso"/>
</dbReference>
<evidence type="ECO:0000313" key="2">
    <source>
        <dbReference type="Proteomes" id="UP000271098"/>
    </source>
</evidence>
<dbReference type="CDD" id="cd06558">
    <property type="entry name" value="crotonase-like"/>
    <property type="match status" value="1"/>
</dbReference>
<evidence type="ECO:0008006" key="3">
    <source>
        <dbReference type="Google" id="ProtNLM"/>
    </source>
</evidence>
<evidence type="ECO:0000313" key="1">
    <source>
        <dbReference type="EMBL" id="VDN39566.1"/>
    </source>
</evidence>
<dbReference type="EMBL" id="UYRT01094384">
    <property type="protein sequence ID" value="VDN39566.1"/>
    <property type="molecule type" value="Genomic_DNA"/>
</dbReference>
<protein>
    <recommendedName>
        <fullName evidence="3">3-hydroxyacyl-CoA dehydrogenase NAD binding domain-containing protein</fullName>
    </recommendedName>
</protein>
<dbReference type="InterPro" id="IPR029045">
    <property type="entry name" value="ClpP/crotonase-like_dom_sf"/>
</dbReference>
<accession>A0A3P7R926</accession>